<organism evidence="1 2">
    <name type="scientific">Candidatus Aquirickettsiella gammari</name>
    <dbReference type="NCBI Taxonomy" id="2016198"/>
    <lineage>
        <taxon>Bacteria</taxon>
        <taxon>Pseudomonadati</taxon>
        <taxon>Pseudomonadota</taxon>
        <taxon>Gammaproteobacteria</taxon>
        <taxon>Legionellales</taxon>
        <taxon>Coxiellaceae</taxon>
        <taxon>Candidatus Aquirickettsiella</taxon>
    </lineage>
</organism>
<dbReference type="Proteomes" id="UP000226429">
    <property type="component" value="Unassembled WGS sequence"/>
</dbReference>
<name>A0A370CI98_9COXI</name>
<dbReference type="Gene3D" id="3.30.70.2340">
    <property type="entry name" value="Uncharacterised protein PF12112 family, DUF3579"/>
    <property type="match status" value="1"/>
</dbReference>
<proteinExistence type="predicted"/>
<comment type="caution">
    <text evidence="1">The sequence shown here is derived from an EMBL/GenBank/DDBJ whole genome shotgun (WGS) entry which is preliminary data.</text>
</comment>
<evidence type="ECO:0000313" key="1">
    <source>
        <dbReference type="EMBL" id="RDH40087.1"/>
    </source>
</evidence>
<reference evidence="1 2" key="1">
    <citation type="journal article" date="2017" name="Int. J. Syst. Evol. Microbiol.">
        <title>Aquarickettsiella crustaci n. gen. n. sp. (Gammaproteobacteria: Legionellales: Coxiellaceae); a bacterial pathogen of the freshwater crustacean: Gammarus fossarum (Malacostraca: Amphipoda).</title>
        <authorList>
            <person name="Bojko J."/>
            <person name="Dunn A.M."/>
            <person name="Stebbing P.D."/>
            <person name="Van Aerle R."/>
            <person name="Bacela-Spychalska K."/>
            <person name="Bean T.P."/>
            <person name="Stentiford G.D."/>
        </authorList>
    </citation>
    <scope>NUCLEOTIDE SEQUENCE [LARGE SCALE GENOMIC DNA]</scope>
    <source>
        <strain evidence="1">RA15029</strain>
    </source>
</reference>
<dbReference type="Pfam" id="PF12112">
    <property type="entry name" value="DUF3579"/>
    <property type="match status" value="1"/>
</dbReference>
<evidence type="ECO:0000313" key="2">
    <source>
        <dbReference type="Proteomes" id="UP000226429"/>
    </source>
</evidence>
<dbReference type="EMBL" id="NMOS02000017">
    <property type="protein sequence ID" value="RDH40087.1"/>
    <property type="molecule type" value="Genomic_DNA"/>
</dbReference>
<gene>
    <name evidence="1" type="ORF">CFE62_005645</name>
</gene>
<dbReference type="AlphaFoldDB" id="A0A370CI98"/>
<protein>
    <submittedName>
        <fullName evidence="1">DUF3579 domain-containing protein</fullName>
    </submittedName>
</protein>
<dbReference type="InterPro" id="IPR021969">
    <property type="entry name" value="DUF3579"/>
</dbReference>
<reference evidence="1 2" key="2">
    <citation type="journal article" date="2018" name="J. Invertebr. Pathol.">
        <title>'Candidatus Aquirickettsiella gammari' (Gammaproteobacteria: Legionellales: Coxiellaceae): A bacterial pathogen of the freshwater crustacean Gammarus fossarum (Malacostraca: Amphipoda).</title>
        <authorList>
            <person name="Bojko J."/>
            <person name="Dunn A.M."/>
            <person name="Stebbing P.D."/>
            <person name="van Aerle R."/>
            <person name="Bacela-Spychalska K."/>
            <person name="Bean T.P."/>
            <person name="Urrutia A."/>
            <person name="Stentiford G.D."/>
        </authorList>
    </citation>
    <scope>NUCLEOTIDE SEQUENCE [LARGE SCALE GENOMIC DNA]</scope>
    <source>
        <strain evidence="1">RA15029</strain>
    </source>
</reference>
<sequence length="110" mass="12826">MLENTPPPKSQKEKLILIEGVTENGEPFRPSDWAERMCGCLASFTNRRMVYSPQLRPIIDNENSRKCLVLDPKLKETNPDIFECVMKFAGENHLKIHESYTEYTEYEETN</sequence>
<accession>A0A370CI98</accession>
<keyword evidence="2" id="KW-1185">Reference proteome</keyword>